<dbReference type="Proteomes" id="UP001596031">
    <property type="component" value="Unassembled WGS sequence"/>
</dbReference>
<name>A0ABW0PIZ3_9BURK</name>
<accession>A0ABW0PIZ3</accession>
<evidence type="ECO:0000313" key="4">
    <source>
        <dbReference type="EMBL" id="MFC5510579.1"/>
    </source>
</evidence>
<comment type="caution">
    <text evidence="4">The sequence shown here is derived from an EMBL/GenBank/DDBJ whole genome shotgun (WGS) entry which is preliminary data.</text>
</comment>
<dbReference type="SUPFAM" id="SSF49503">
    <property type="entry name" value="Cupredoxins"/>
    <property type="match status" value="1"/>
</dbReference>
<sequence>MKLPARAAATAVLGLALHAPACAAVHTIVIEGLRFVPQTLEVERGDTVVWRNKDPFPHNARADKGGPASPDIAAGAAWTFRAAKRGRHAYLCTLHRTMTGVLVVK</sequence>
<dbReference type="EMBL" id="JBHSMS010000021">
    <property type="protein sequence ID" value="MFC5510579.1"/>
    <property type="molecule type" value="Genomic_DNA"/>
</dbReference>
<reference evidence="5" key="1">
    <citation type="journal article" date="2019" name="Int. J. Syst. Evol. Microbiol.">
        <title>The Global Catalogue of Microorganisms (GCM) 10K type strain sequencing project: providing services to taxonomists for standard genome sequencing and annotation.</title>
        <authorList>
            <consortium name="The Broad Institute Genomics Platform"/>
            <consortium name="The Broad Institute Genome Sequencing Center for Infectious Disease"/>
            <person name="Wu L."/>
            <person name="Ma J."/>
        </authorList>
    </citation>
    <scope>NUCLEOTIDE SEQUENCE [LARGE SCALE GENOMIC DNA]</scope>
    <source>
        <strain evidence="5">CCUG 38813</strain>
    </source>
</reference>
<gene>
    <name evidence="4" type="ORF">ACFPOU_05530</name>
</gene>
<dbReference type="InterPro" id="IPR052721">
    <property type="entry name" value="ET_Amicyanin"/>
</dbReference>
<dbReference type="PANTHER" id="PTHR36507:SF1">
    <property type="entry name" value="BLL1555 PROTEIN"/>
    <property type="match status" value="1"/>
</dbReference>
<feature type="signal peptide" evidence="2">
    <location>
        <begin position="1"/>
        <end position="23"/>
    </location>
</feature>
<feature type="domain" description="EfeO-type cupredoxin-like" evidence="3">
    <location>
        <begin position="15"/>
        <end position="104"/>
    </location>
</feature>
<dbReference type="RefSeq" id="WP_379718013.1">
    <property type="nucleotide sequence ID" value="NZ_JBHSMS010000021.1"/>
</dbReference>
<dbReference type="InterPro" id="IPR028096">
    <property type="entry name" value="EfeO_Cupredoxin"/>
</dbReference>
<keyword evidence="2" id="KW-0732">Signal</keyword>
<dbReference type="InterPro" id="IPR008972">
    <property type="entry name" value="Cupredoxin"/>
</dbReference>
<comment type="subcellular location">
    <subcellularLocation>
        <location evidence="1">Periplasm</location>
    </subcellularLocation>
</comment>
<keyword evidence="5" id="KW-1185">Reference proteome</keyword>
<evidence type="ECO:0000256" key="1">
    <source>
        <dbReference type="ARBA" id="ARBA00004418"/>
    </source>
</evidence>
<evidence type="ECO:0000313" key="5">
    <source>
        <dbReference type="Proteomes" id="UP001596031"/>
    </source>
</evidence>
<organism evidence="4 5">
    <name type="scientific">Massilia jejuensis</name>
    <dbReference type="NCBI Taxonomy" id="648894"/>
    <lineage>
        <taxon>Bacteria</taxon>
        <taxon>Pseudomonadati</taxon>
        <taxon>Pseudomonadota</taxon>
        <taxon>Betaproteobacteria</taxon>
        <taxon>Burkholderiales</taxon>
        <taxon>Oxalobacteraceae</taxon>
        <taxon>Telluria group</taxon>
        <taxon>Massilia</taxon>
    </lineage>
</organism>
<protein>
    <submittedName>
        <fullName evidence="4">Plastocyanin/azurin family copper-binding protein</fullName>
    </submittedName>
</protein>
<evidence type="ECO:0000259" key="3">
    <source>
        <dbReference type="Pfam" id="PF13473"/>
    </source>
</evidence>
<proteinExistence type="predicted"/>
<dbReference type="PANTHER" id="PTHR36507">
    <property type="entry name" value="BLL1555 PROTEIN"/>
    <property type="match status" value="1"/>
</dbReference>
<feature type="chain" id="PRO_5046871744" evidence="2">
    <location>
        <begin position="24"/>
        <end position="105"/>
    </location>
</feature>
<evidence type="ECO:0000256" key="2">
    <source>
        <dbReference type="SAM" id="SignalP"/>
    </source>
</evidence>
<dbReference type="Pfam" id="PF13473">
    <property type="entry name" value="Cupredoxin_1"/>
    <property type="match status" value="1"/>
</dbReference>
<dbReference type="Gene3D" id="2.60.40.420">
    <property type="entry name" value="Cupredoxins - blue copper proteins"/>
    <property type="match status" value="1"/>
</dbReference>